<feature type="compositionally biased region" description="Basic and acidic residues" evidence="1">
    <location>
        <begin position="67"/>
        <end position="76"/>
    </location>
</feature>
<organism evidence="2 3">
    <name type="scientific">Plutella xylostella</name>
    <name type="common">Diamondback moth</name>
    <name type="synonym">Plutella maculipennis</name>
    <dbReference type="NCBI Taxonomy" id="51655"/>
    <lineage>
        <taxon>Eukaryota</taxon>
        <taxon>Metazoa</taxon>
        <taxon>Ecdysozoa</taxon>
        <taxon>Arthropoda</taxon>
        <taxon>Hexapoda</taxon>
        <taxon>Insecta</taxon>
        <taxon>Pterygota</taxon>
        <taxon>Neoptera</taxon>
        <taxon>Endopterygota</taxon>
        <taxon>Lepidoptera</taxon>
        <taxon>Glossata</taxon>
        <taxon>Ditrysia</taxon>
        <taxon>Yponomeutoidea</taxon>
        <taxon>Plutellidae</taxon>
        <taxon>Plutella</taxon>
    </lineage>
</organism>
<accession>A0ABQ7QIK4</accession>
<protein>
    <submittedName>
        <fullName evidence="2">Uncharacterized protein</fullName>
    </submittedName>
</protein>
<keyword evidence="3" id="KW-1185">Reference proteome</keyword>
<feature type="compositionally biased region" description="Polar residues" evidence="1">
    <location>
        <begin position="77"/>
        <end position="86"/>
    </location>
</feature>
<evidence type="ECO:0000313" key="2">
    <source>
        <dbReference type="EMBL" id="KAG7305066.1"/>
    </source>
</evidence>
<proteinExistence type="predicted"/>
<evidence type="ECO:0000256" key="1">
    <source>
        <dbReference type="SAM" id="MobiDB-lite"/>
    </source>
</evidence>
<dbReference type="PROSITE" id="PS51257">
    <property type="entry name" value="PROKAR_LIPOPROTEIN"/>
    <property type="match status" value="1"/>
</dbReference>
<dbReference type="Proteomes" id="UP000823941">
    <property type="component" value="Chromosome 14"/>
</dbReference>
<reference evidence="2 3" key="1">
    <citation type="submission" date="2021-06" db="EMBL/GenBank/DDBJ databases">
        <title>A haploid diamondback moth (Plutella xylostella L.) genome assembly resolves 31 chromosomes and identifies a diamide resistance mutation.</title>
        <authorList>
            <person name="Ward C.M."/>
            <person name="Perry K.D."/>
            <person name="Baker G."/>
            <person name="Powis K."/>
            <person name="Heckel D.G."/>
            <person name="Baxter S.W."/>
        </authorList>
    </citation>
    <scope>NUCLEOTIDE SEQUENCE [LARGE SCALE GENOMIC DNA]</scope>
    <source>
        <strain evidence="2 3">LV</strain>
        <tissue evidence="2">Single pupa</tissue>
    </source>
</reference>
<evidence type="ECO:0000313" key="3">
    <source>
        <dbReference type="Proteomes" id="UP000823941"/>
    </source>
</evidence>
<name>A0ABQ7QIK4_PLUXY</name>
<gene>
    <name evidence="2" type="ORF">JYU34_010525</name>
</gene>
<comment type="caution">
    <text evidence="2">The sequence shown here is derived from an EMBL/GenBank/DDBJ whole genome shotgun (WGS) entry which is preliminary data.</text>
</comment>
<feature type="compositionally biased region" description="Low complexity" evidence="1">
    <location>
        <begin position="18"/>
        <end position="40"/>
    </location>
</feature>
<feature type="region of interest" description="Disordered" evidence="1">
    <location>
        <begin position="1"/>
        <end position="86"/>
    </location>
</feature>
<sequence>MKNTSQQKIAAPRRERSSSSSSSSSSSCSSNSSSSTSSSPRPKRSRKHKKKKGGKNYKRSRRKLKKPSKEINKLKEQLNQPSTSKSNLELDDSVLIISDCSRELYSANESAQPELFNFNIETKLKDPAIPKASESDVLLLGEIQKLGHKDWSEIRYAEVQKAYNRSPGFIALEVNEEVRAYDSLRHLAYADKSYAALTLCMLKQREALQSVGRAQDSILIFDTTQTYGKITVTFIHLSNMVSKAYRFEIHSPIDYGIESV</sequence>
<feature type="compositionally biased region" description="Basic residues" evidence="1">
    <location>
        <begin position="41"/>
        <end position="66"/>
    </location>
</feature>
<dbReference type="EMBL" id="JAHIBW010000014">
    <property type="protein sequence ID" value="KAG7305066.1"/>
    <property type="molecule type" value="Genomic_DNA"/>
</dbReference>